<evidence type="ECO:0000313" key="4">
    <source>
        <dbReference type="Proteomes" id="UP000721954"/>
    </source>
</evidence>
<gene>
    <name evidence="3" type="ORF">JW613_23805</name>
</gene>
<dbReference type="CDD" id="cd00174">
    <property type="entry name" value="SH3"/>
    <property type="match status" value="1"/>
</dbReference>
<name>A0ABS3Y0W3_9ACTN</name>
<dbReference type="Pfam" id="PF07653">
    <property type="entry name" value="SH3_2"/>
    <property type="match status" value="1"/>
</dbReference>
<dbReference type="PROSITE" id="PS50002">
    <property type="entry name" value="SH3"/>
    <property type="match status" value="1"/>
</dbReference>
<accession>A0ABS3Y0W3</accession>
<dbReference type="SUPFAM" id="SSF50044">
    <property type="entry name" value="SH3-domain"/>
    <property type="match status" value="1"/>
</dbReference>
<protein>
    <recommendedName>
        <fullName evidence="2">SH3 domain-containing protein</fullName>
    </recommendedName>
</protein>
<dbReference type="EMBL" id="JAFFZM010000015">
    <property type="protein sequence ID" value="MBO8201297.1"/>
    <property type="molecule type" value="Genomic_DNA"/>
</dbReference>
<evidence type="ECO:0000313" key="3">
    <source>
        <dbReference type="EMBL" id="MBO8201297.1"/>
    </source>
</evidence>
<dbReference type="Gene3D" id="2.30.30.40">
    <property type="entry name" value="SH3 Domains"/>
    <property type="match status" value="1"/>
</dbReference>
<proteinExistence type="predicted"/>
<reference evidence="3 4" key="1">
    <citation type="submission" date="2021-02" db="EMBL/GenBank/DDBJ databases">
        <title>Streptomyces spirodelae sp. nov., isolated from duckweed.</title>
        <authorList>
            <person name="Saimee Y."/>
            <person name="Duangmal K."/>
        </authorList>
    </citation>
    <scope>NUCLEOTIDE SEQUENCE [LARGE SCALE GENOMIC DNA]</scope>
    <source>
        <strain evidence="3 4">DSM 42105</strain>
    </source>
</reference>
<dbReference type="Proteomes" id="UP000721954">
    <property type="component" value="Unassembled WGS sequence"/>
</dbReference>
<dbReference type="RefSeq" id="WP_209212988.1">
    <property type="nucleotide sequence ID" value="NZ_JAFFZM010000015.1"/>
</dbReference>
<sequence>MSRQIVAVTPHEIPERPPVRLTVGELVEAGERDGEWPEFVFVTAPHGSGWVPARHLSGPSGKVRVEEPYDTTELPTAKGDVLHVLAEDLQSGWLWCRNGDGREGWVPLKTLSQESAERAQ</sequence>
<evidence type="ECO:0000256" key="1">
    <source>
        <dbReference type="ARBA" id="ARBA00022443"/>
    </source>
</evidence>
<dbReference type="GeneID" id="96261641"/>
<dbReference type="InterPro" id="IPR036028">
    <property type="entry name" value="SH3-like_dom_sf"/>
</dbReference>
<feature type="domain" description="SH3" evidence="2">
    <location>
        <begin position="58"/>
        <end position="116"/>
    </location>
</feature>
<evidence type="ECO:0000259" key="2">
    <source>
        <dbReference type="PROSITE" id="PS50002"/>
    </source>
</evidence>
<keyword evidence="1" id="KW-0728">SH3 domain</keyword>
<dbReference type="SMART" id="SM00326">
    <property type="entry name" value="SH3"/>
    <property type="match status" value="1"/>
</dbReference>
<dbReference type="InterPro" id="IPR001452">
    <property type="entry name" value="SH3_domain"/>
</dbReference>
<comment type="caution">
    <text evidence="3">The sequence shown here is derived from an EMBL/GenBank/DDBJ whole genome shotgun (WGS) entry which is preliminary data.</text>
</comment>
<organism evidence="3 4">
    <name type="scientific">Streptomyces smyrnaeus</name>
    <dbReference type="NCBI Taxonomy" id="1387713"/>
    <lineage>
        <taxon>Bacteria</taxon>
        <taxon>Bacillati</taxon>
        <taxon>Actinomycetota</taxon>
        <taxon>Actinomycetes</taxon>
        <taxon>Kitasatosporales</taxon>
        <taxon>Streptomycetaceae</taxon>
        <taxon>Streptomyces</taxon>
    </lineage>
</organism>
<keyword evidence="4" id="KW-1185">Reference proteome</keyword>